<dbReference type="InterPro" id="IPR000727">
    <property type="entry name" value="T_SNARE_dom"/>
</dbReference>
<proteinExistence type="inferred from homology"/>
<dbReference type="Proteomes" id="UP000629025">
    <property type="component" value="Unassembled WGS sequence"/>
</dbReference>
<keyword evidence="2" id="KW-1003">Cell membrane</keyword>
<evidence type="ECO:0000256" key="4">
    <source>
        <dbReference type="ARBA" id="ARBA00022989"/>
    </source>
</evidence>
<evidence type="ECO:0000256" key="3">
    <source>
        <dbReference type="ARBA" id="ARBA00022692"/>
    </source>
</evidence>
<dbReference type="PROSITE" id="PS50885">
    <property type="entry name" value="HAMP"/>
    <property type="match status" value="1"/>
</dbReference>
<evidence type="ECO:0000256" key="7">
    <source>
        <dbReference type="ARBA" id="ARBA00029447"/>
    </source>
</evidence>
<reference evidence="15" key="1">
    <citation type="journal article" date="2019" name="Int. J. Syst. Evol. Microbiol.">
        <title>The Global Catalogue of Microorganisms (GCM) 10K type strain sequencing project: providing services to taxonomists for standard genome sequencing and annotation.</title>
        <authorList>
            <consortium name="The Broad Institute Genomics Platform"/>
            <consortium name="The Broad Institute Genome Sequencing Center for Infectious Disease"/>
            <person name="Wu L."/>
            <person name="Ma J."/>
        </authorList>
    </citation>
    <scope>NUCLEOTIDE SEQUENCE [LARGE SCALE GENOMIC DNA]</scope>
    <source>
        <strain evidence="15">CGMCC 1.15341</strain>
    </source>
</reference>
<dbReference type="RefSeq" id="WP_188748731.1">
    <property type="nucleotide sequence ID" value="NZ_BMIJ01000005.1"/>
</dbReference>
<feature type="region of interest" description="Disordered" evidence="9">
    <location>
        <begin position="397"/>
        <end position="416"/>
    </location>
</feature>
<evidence type="ECO:0000256" key="2">
    <source>
        <dbReference type="ARBA" id="ARBA00022519"/>
    </source>
</evidence>
<dbReference type="InterPro" id="IPR032255">
    <property type="entry name" value="HBM"/>
</dbReference>
<evidence type="ECO:0000259" key="11">
    <source>
        <dbReference type="PROSITE" id="PS50111"/>
    </source>
</evidence>
<keyword evidence="5 10" id="KW-0472">Membrane</keyword>
<dbReference type="InterPro" id="IPR004089">
    <property type="entry name" value="MCPsignal_dom"/>
</dbReference>
<evidence type="ECO:0000259" key="12">
    <source>
        <dbReference type="PROSITE" id="PS50192"/>
    </source>
</evidence>
<dbReference type="PANTHER" id="PTHR32089:SF119">
    <property type="entry name" value="METHYL-ACCEPTING CHEMOTAXIS PROTEIN CTPL"/>
    <property type="match status" value="1"/>
</dbReference>
<feature type="transmembrane region" description="Helical" evidence="10">
    <location>
        <begin position="268"/>
        <end position="293"/>
    </location>
</feature>
<evidence type="ECO:0000256" key="5">
    <source>
        <dbReference type="ARBA" id="ARBA00023136"/>
    </source>
</evidence>
<dbReference type="EMBL" id="BMIJ01000005">
    <property type="protein sequence ID" value="GGB97501.1"/>
    <property type="molecule type" value="Genomic_DNA"/>
</dbReference>
<dbReference type="CDD" id="cd11386">
    <property type="entry name" value="MCP_signal"/>
    <property type="match status" value="1"/>
</dbReference>
<dbReference type="Gene3D" id="1.10.287.950">
    <property type="entry name" value="Methyl-accepting chemotaxis protein"/>
    <property type="match status" value="1"/>
</dbReference>
<dbReference type="SMART" id="SM00304">
    <property type="entry name" value="HAMP"/>
    <property type="match status" value="1"/>
</dbReference>
<evidence type="ECO:0000313" key="14">
    <source>
        <dbReference type="EMBL" id="GGB97501.1"/>
    </source>
</evidence>
<evidence type="ECO:0000259" key="13">
    <source>
        <dbReference type="PROSITE" id="PS50885"/>
    </source>
</evidence>
<evidence type="ECO:0000256" key="6">
    <source>
        <dbReference type="ARBA" id="ARBA00023224"/>
    </source>
</evidence>
<feature type="domain" description="Methyl-accepting transducer" evidence="11">
    <location>
        <begin position="348"/>
        <end position="584"/>
    </location>
</feature>
<keyword evidence="2" id="KW-0997">Cell inner membrane</keyword>
<dbReference type="InterPro" id="IPR003660">
    <property type="entry name" value="HAMP_dom"/>
</dbReference>
<dbReference type="SUPFAM" id="SSF58104">
    <property type="entry name" value="Methyl-accepting chemotaxis protein (MCP) signaling domain"/>
    <property type="match status" value="1"/>
</dbReference>
<comment type="caution">
    <text evidence="14">The sequence shown here is derived from an EMBL/GenBank/DDBJ whole genome shotgun (WGS) entry which is preliminary data.</text>
</comment>
<evidence type="ECO:0000256" key="8">
    <source>
        <dbReference type="PROSITE-ProRule" id="PRU00284"/>
    </source>
</evidence>
<dbReference type="CDD" id="cd06225">
    <property type="entry name" value="HAMP"/>
    <property type="match status" value="1"/>
</dbReference>
<keyword evidence="15" id="KW-1185">Reference proteome</keyword>
<keyword evidence="4 10" id="KW-1133">Transmembrane helix</keyword>
<dbReference type="Pfam" id="PF00015">
    <property type="entry name" value="MCPsignal"/>
    <property type="match status" value="1"/>
</dbReference>
<name>A0ABQ1KHS2_9GAMM</name>
<evidence type="ECO:0000256" key="9">
    <source>
        <dbReference type="SAM" id="MobiDB-lite"/>
    </source>
</evidence>
<keyword evidence="6 8" id="KW-0807">Transducer</keyword>
<dbReference type="PROSITE" id="PS50192">
    <property type="entry name" value="T_SNARE"/>
    <property type="match status" value="1"/>
</dbReference>
<evidence type="ECO:0000256" key="1">
    <source>
        <dbReference type="ARBA" id="ARBA00004429"/>
    </source>
</evidence>
<dbReference type="SMART" id="SM01358">
    <property type="entry name" value="HBM"/>
    <property type="match status" value="1"/>
</dbReference>
<gene>
    <name evidence="14" type="ORF">GCM10011352_24540</name>
</gene>
<dbReference type="Pfam" id="PF00672">
    <property type="entry name" value="HAMP"/>
    <property type="match status" value="1"/>
</dbReference>
<feature type="domain" description="T-SNARE coiled-coil homology" evidence="12">
    <location>
        <begin position="535"/>
        <end position="597"/>
    </location>
</feature>
<feature type="compositionally biased region" description="Polar residues" evidence="9">
    <location>
        <begin position="398"/>
        <end position="407"/>
    </location>
</feature>
<feature type="domain" description="HAMP" evidence="13">
    <location>
        <begin position="290"/>
        <end position="343"/>
    </location>
</feature>
<comment type="subcellular location">
    <subcellularLocation>
        <location evidence="1">Cell inner membrane</location>
        <topology evidence="1">Multi-pass membrane protein</topology>
    </subcellularLocation>
</comment>
<dbReference type="PROSITE" id="PS50111">
    <property type="entry name" value="CHEMOTAXIS_TRANSDUC_2"/>
    <property type="match status" value="1"/>
</dbReference>
<dbReference type="SMART" id="SM00283">
    <property type="entry name" value="MA"/>
    <property type="match status" value="1"/>
</dbReference>
<dbReference type="PANTHER" id="PTHR32089">
    <property type="entry name" value="METHYL-ACCEPTING CHEMOTAXIS PROTEIN MCPB"/>
    <property type="match status" value="1"/>
</dbReference>
<accession>A0ABQ1KHS2</accession>
<evidence type="ECO:0000256" key="10">
    <source>
        <dbReference type="SAM" id="Phobius"/>
    </source>
</evidence>
<sequence length="621" mass="68166">MLIKHKLALQILLIILGFAAMIGIQQYTTSLHDRLYEVRNDLNAIEIAKLSLRRQEKDFLSRSDRKYAQQFRAIQDQLQTSLATLEKDLSHAGIPTDLVAELKSALDAYADSFGEVARISQEIGLAPNEGLRGSLRNAIHEVESTLDKVDNAPLLVDMLQLRRSEKDFLLRKDMKYPTAWQEKQKKMLIDLGSSGLDKEMQATLGQGLELYQRDFQALVEGMQRLGLTHDDGYMGEMRSAVASADELMQRLNRQLDSAFDTREQQINLITLAAILVLLIIIVVPAFFIGRSILNPIAALAKMMNRASENRDLTLRYPTDRKDEISAMAQDFNRMMDTFQQLIAQVIGTSTQLAAAAEQLSATTADTSKGLHTQQSAVMQLAAAIQEMESAMHEIAGHTEQTASSARNAQDEADHSSARVAGNMDALHRLASKARETAEVVAELKSDSDQIGTMLDVIKDISEQTNLLALNASIEAARAGEQGRGFAVVADEVRNLASRSRQSAEQIDQFISRLRSRTRDVSALMDEAVSDSQQGVASANETMAALDTITQGTRNIVDMTTQVASATEEQAAVAVDVTRNIESISAIIEQASSQVTQNADASRSVAEQALSLQAAVSQFKSR</sequence>
<evidence type="ECO:0000313" key="15">
    <source>
        <dbReference type="Proteomes" id="UP000629025"/>
    </source>
</evidence>
<protein>
    <submittedName>
        <fullName evidence="14">Methyl-accepting chemotaxis protein</fullName>
    </submittedName>
</protein>
<comment type="similarity">
    <text evidence="7">Belongs to the methyl-accepting chemotaxis (MCP) protein family.</text>
</comment>
<keyword evidence="3 10" id="KW-0812">Transmembrane</keyword>
<organism evidence="14 15">
    <name type="scientific">Marinobacterium zhoushanense</name>
    <dbReference type="NCBI Taxonomy" id="1679163"/>
    <lineage>
        <taxon>Bacteria</taxon>
        <taxon>Pseudomonadati</taxon>
        <taxon>Pseudomonadota</taxon>
        <taxon>Gammaproteobacteria</taxon>
        <taxon>Oceanospirillales</taxon>
        <taxon>Oceanospirillaceae</taxon>
        <taxon>Marinobacterium</taxon>
    </lineage>
</organism>